<organism evidence="2 3">
    <name type="scientific">Microbacterium suwonense</name>
    <dbReference type="NCBI Taxonomy" id="683047"/>
    <lineage>
        <taxon>Bacteria</taxon>
        <taxon>Bacillati</taxon>
        <taxon>Actinomycetota</taxon>
        <taxon>Actinomycetes</taxon>
        <taxon>Micrococcales</taxon>
        <taxon>Microbacteriaceae</taxon>
        <taxon>Microbacterium</taxon>
    </lineage>
</organism>
<sequence>MTSATASVRAIGALSAGLLALGTLAACTPEPKPTPTKTALFSSDEDAFKAAEETYRAYTDALNDVDTGDPKTFEPVMYWASGQASTALKKSLSELHAENVSLVGDTEIVTVTGIATDTNAGTVSLHICADVSNTDVIDSKGASLIPEGRAPVQSLLVDFNAADTSTGLRVISTTGDESRTCSQ</sequence>
<evidence type="ECO:0008006" key="4">
    <source>
        <dbReference type="Google" id="ProtNLM"/>
    </source>
</evidence>
<name>A0ABN6WZ20_9MICO</name>
<accession>A0ABN6WZ20</accession>
<evidence type="ECO:0000313" key="2">
    <source>
        <dbReference type="EMBL" id="BDZ37750.1"/>
    </source>
</evidence>
<protein>
    <recommendedName>
        <fullName evidence="4">Lipoprotein</fullName>
    </recommendedName>
</protein>
<dbReference type="Proteomes" id="UP001321543">
    <property type="component" value="Chromosome"/>
</dbReference>
<evidence type="ECO:0000256" key="1">
    <source>
        <dbReference type="SAM" id="SignalP"/>
    </source>
</evidence>
<evidence type="ECO:0000313" key="3">
    <source>
        <dbReference type="Proteomes" id="UP001321543"/>
    </source>
</evidence>
<dbReference type="EMBL" id="AP027728">
    <property type="protein sequence ID" value="BDZ37750.1"/>
    <property type="molecule type" value="Genomic_DNA"/>
</dbReference>
<proteinExistence type="predicted"/>
<feature type="signal peptide" evidence="1">
    <location>
        <begin position="1"/>
        <end position="25"/>
    </location>
</feature>
<keyword evidence="3" id="KW-1185">Reference proteome</keyword>
<gene>
    <name evidence="2" type="ORF">GCM10025863_03640</name>
</gene>
<reference evidence="3" key="1">
    <citation type="journal article" date="2019" name="Int. J. Syst. Evol. Microbiol.">
        <title>The Global Catalogue of Microorganisms (GCM) 10K type strain sequencing project: providing services to taxonomists for standard genome sequencing and annotation.</title>
        <authorList>
            <consortium name="The Broad Institute Genomics Platform"/>
            <consortium name="The Broad Institute Genome Sequencing Center for Infectious Disease"/>
            <person name="Wu L."/>
            <person name="Ma J."/>
        </authorList>
    </citation>
    <scope>NUCLEOTIDE SEQUENCE [LARGE SCALE GENOMIC DNA]</scope>
    <source>
        <strain evidence="3">NBRC 106310</strain>
    </source>
</reference>
<keyword evidence="1" id="KW-0732">Signal</keyword>
<dbReference type="RefSeq" id="WP_286301568.1">
    <property type="nucleotide sequence ID" value="NZ_AP027728.1"/>
</dbReference>
<feature type="chain" id="PRO_5047125849" description="Lipoprotein" evidence="1">
    <location>
        <begin position="26"/>
        <end position="183"/>
    </location>
</feature>